<evidence type="ECO:0000313" key="4">
    <source>
        <dbReference type="Proteomes" id="UP000652219"/>
    </source>
</evidence>
<dbReference type="InterPro" id="IPR053008">
    <property type="entry name" value="Phomopsin_biosynth_assoc"/>
</dbReference>
<reference evidence="3 4" key="1">
    <citation type="journal article" date="2020" name="Phytopathology">
        <title>Genome Sequence Resources of Colletotrichum truncatum, C. plurivorum, C. musicola, and C. sojae: Four Species Pathogenic to Soybean (Glycine max).</title>
        <authorList>
            <person name="Rogerio F."/>
            <person name="Boufleur T.R."/>
            <person name="Ciampi-Guillardi M."/>
            <person name="Sukno S.A."/>
            <person name="Thon M.R."/>
            <person name="Massola Junior N.S."/>
            <person name="Baroncelli R."/>
        </authorList>
    </citation>
    <scope>NUCLEOTIDE SEQUENCE [LARGE SCALE GENOMIC DNA]</scope>
    <source>
        <strain evidence="3 4">LFN0009</strain>
    </source>
</reference>
<evidence type="ECO:0000313" key="3">
    <source>
        <dbReference type="EMBL" id="KAF6792041.1"/>
    </source>
</evidence>
<dbReference type="PANTHER" id="PTHR35896">
    <property type="entry name" value="IG-LIKE DOMAIN-CONTAINING PROTEIN"/>
    <property type="match status" value="1"/>
</dbReference>
<dbReference type="Proteomes" id="UP000652219">
    <property type="component" value="Unassembled WGS sequence"/>
</dbReference>
<feature type="compositionally biased region" description="Basic and acidic residues" evidence="1">
    <location>
        <begin position="1"/>
        <end position="13"/>
    </location>
</feature>
<comment type="caution">
    <text evidence="3">The sequence shown here is derived from an EMBL/GenBank/DDBJ whole genome shotgun (WGS) entry which is preliminary data.</text>
</comment>
<name>A0A8H6IR38_9PEZI</name>
<evidence type="ECO:0000256" key="1">
    <source>
        <dbReference type="SAM" id="MobiDB-lite"/>
    </source>
</evidence>
<protein>
    <submittedName>
        <fullName evidence="3">Uncharacterized protein</fullName>
    </submittedName>
</protein>
<feature type="region of interest" description="Disordered" evidence="1">
    <location>
        <begin position="1"/>
        <end position="21"/>
    </location>
</feature>
<dbReference type="EMBL" id="WIGN01000463">
    <property type="protein sequence ID" value="KAF6792041.1"/>
    <property type="molecule type" value="Genomic_DNA"/>
</dbReference>
<keyword evidence="2" id="KW-0472">Membrane</keyword>
<proteinExistence type="predicted"/>
<keyword evidence="2" id="KW-0812">Transmembrane</keyword>
<keyword evidence="4" id="KW-1185">Reference proteome</keyword>
<sequence>MSPARDHSSEAAERLLSPRTNSSDEEILAEIAAQQAVKSRKYRRQWRRIFEGAAYTTVGVLIPLIITSISSLWKASTASPMTWTIPEVTIVDNGQTFRTWEPNAACGNTPEKAIEQGCIYDHVLLHWMPPACSSPELIDEFEHVWPWEFFRDQNATQPISIAEVREGTQDIKWVSMDLHRWHCVATWKILSSAARWGTTVPGYAVNWNHSVHCADHVLINMHTDDPFTINSHLDIEYTPCVSIAQDRSFPKSTRW</sequence>
<feature type="transmembrane region" description="Helical" evidence="2">
    <location>
        <begin position="49"/>
        <end position="73"/>
    </location>
</feature>
<dbReference type="AlphaFoldDB" id="A0A8H6IR38"/>
<keyword evidence="2" id="KW-1133">Transmembrane helix</keyword>
<organism evidence="3 4">
    <name type="scientific">Colletotrichum sojae</name>
    <dbReference type="NCBI Taxonomy" id="2175907"/>
    <lineage>
        <taxon>Eukaryota</taxon>
        <taxon>Fungi</taxon>
        <taxon>Dikarya</taxon>
        <taxon>Ascomycota</taxon>
        <taxon>Pezizomycotina</taxon>
        <taxon>Sordariomycetes</taxon>
        <taxon>Hypocreomycetidae</taxon>
        <taxon>Glomerellales</taxon>
        <taxon>Glomerellaceae</taxon>
        <taxon>Colletotrichum</taxon>
        <taxon>Colletotrichum orchidearum species complex</taxon>
    </lineage>
</organism>
<evidence type="ECO:0000256" key="2">
    <source>
        <dbReference type="SAM" id="Phobius"/>
    </source>
</evidence>
<dbReference type="PANTHER" id="PTHR35896:SF3">
    <property type="entry name" value="MAJOR FACILITATOR SUPERFAMILY TRANSPORTER"/>
    <property type="match status" value="1"/>
</dbReference>
<accession>A0A8H6IR38</accession>
<gene>
    <name evidence="3" type="ORF">CSOJ01_14229</name>
</gene>